<keyword evidence="2" id="KW-1185">Reference proteome</keyword>
<dbReference type="EMBL" id="SJPT01000006">
    <property type="protein sequence ID" value="TWU21742.1"/>
    <property type="molecule type" value="Genomic_DNA"/>
</dbReference>
<reference evidence="1 2" key="1">
    <citation type="submission" date="2019-02" db="EMBL/GenBank/DDBJ databases">
        <title>Deep-cultivation of Planctomycetes and their phenomic and genomic characterization uncovers novel biology.</title>
        <authorList>
            <person name="Wiegand S."/>
            <person name="Jogler M."/>
            <person name="Boedeker C."/>
            <person name="Pinto D."/>
            <person name="Vollmers J."/>
            <person name="Rivas-Marin E."/>
            <person name="Kohn T."/>
            <person name="Peeters S.H."/>
            <person name="Heuer A."/>
            <person name="Rast P."/>
            <person name="Oberbeckmann S."/>
            <person name="Bunk B."/>
            <person name="Jeske O."/>
            <person name="Meyerdierks A."/>
            <person name="Storesund J.E."/>
            <person name="Kallscheuer N."/>
            <person name="Luecker S."/>
            <person name="Lage O.M."/>
            <person name="Pohl T."/>
            <person name="Merkel B.J."/>
            <person name="Hornburger P."/>
            <person name="Mueller R.-W."/>
            <person name="Bruemmer F."/>
            <person name="Labrenz M."/>
            <person name="Spormann A.M."/>
            <person name="Op Den Camp H."/>
            <person name="Overmann J."/>
            <person name="Amann R."/>
            <person name="Jetten M.S.M."/>
            <person name="Mascher T."/>
            <person name="Medema M.H."/>
            <person name="Devos D.P."/>
            <person name="Kaster A.-K."/>
            <person name="Ovreas L."/>
            <person name="Rohde M."/>
            <person name="Galperin M.Y."/>
            <person name="Jogler C."/>
        </authorList>
    </citation>
    <scope>NUCLEOTIDE SEQUENCE [LARGE SCALE GENOMIC DNA]</scope>
    <source>
        <strain evidence="1 2">Pla52o</strain>
    </source>
</reference>
<organism evidence="1 2">
    <name type="scientific">Novipirellula galeiformis</name>
    <dbReference type="NCBI Taxonomy" id="2528004"/>
    <lineage>
        <taxon>Bacteria</taxon>
        <taxon>Pseudomonadati</taxon>
        <taxon>Planctomycetota</taxon>
        <taxon>Planctomycetia</taxon>
        <taxon>Pirellulales</taxon>
        <taxon>Pirellulaceae</taxon>
        <taxon>Novipirellula</taxon>
    </lineage>
</organism>
<name>A0A5C6CCB8_9BACT</name>
<comment type="caution">
    <text evidence="1">The sequence shown here is derived from an EMBL/GenBank/DDBJ whole genome shotgun (WGS) entry which is preliminary data.</text>
</comment>
<evidence type="ECO:0000313" key="1">
    <source>
        <dbReference type="EMBL" id="TWU21742.1"/>
    </source>
</evidence>
<proteinExistence type="predicted"/>
<dbReference type="Proteomes" id="UP000316304">
    <property type="component" value="Unassembled WGS sequence"/>
</dbReference>
<evidence type="ECO:0000313" key="2">
    <source>
        <dbReference type="Proteomes" id="UP000316304"/>
    </source>
</evidence>
<accession>A0A5C6CCB8</accession>
<gene>
    <name evidence="1" type="ORF">Pla52o_39290</name>
</gene>
<sequence length="321" mass="35757">MESKNIIENHHDGNWHILLAGMPSISSPMTLAPGITLQPIADKLSIFDLAAAGSVGFGSWTVLEPIAAFCNCEIESAKDSDLTPGYDTLNRAWLASSLMVLRGFSRHFPVACSAYSWNEIAGHQKRTSSIFQKQIIEDGPEEAVNNSKRALPRFHGNLLDYHLHLVVDRGSRVASFAEEDAQWIRDRFESFNRLASESESFRFALESCIDWRYAKDPRSAVARLWSGIEAVLGISSELVYRISLLSASLLTPRGEDRKQKFHEVKKLYGLRSKAVHGEKLTDEKLGQAVDHSFLLLVDLLLLSIERGHALSGDDFDEAVFG</sequence>
<dbReference type="AlphaFoldDB" id="A0A5C6CCB8"/>
<dbReference type="OrthoDB" id="1427532at2"/>
<dbReference type="RefSeq" id="WP_146596012.1">
    <property type="nucleotide sequence ID" value="NZ_SJPT01000006.1"/>
</dbReference>
<protein>
    <submittedName>
        <fullName evidence="1">Uncharacterized protein</fullName>
    </submittedName>
</protein>